<dbReference type="Gene3D" id="1.10.10.10">
    <property type="entry name" value="Winged helix-like DNA-binding domain superfamily/Winged helix DNA-binding domain"/>
    <property type="match status" value="1"/>
</dbReference>
<dbReference type="SMART" id="SM00862">
    <property type="entry name" value="Trans_reg_C"/>
    <property type="match status" value="1"/>
</dbReference>
<feature type="DNA-binding region" description="OmpR/PhoB-type" evidence="2">
    <location>
        <begin position="2"/>
        <end position="95"/>
    </location>
</feature>
<reference evidence="4 5" key="1">
    <citation type="submission" date="2020-05" db="EMBL/GenBank/DDBJ databases">
        <title>Compete genome of Limnobacter sp. SAORIC-580.</title>
        <authorList>
            <person name="Song J."/>
            <person name="Cho J.-C."/>
        </authorList>
    </citation>
    <scope>NUCLEOTIDE SEQUENCE [LARGE SCALE GENOMIC DNA]</scope>
    <source>
        <strain evidence="4 5">SAORIC-580</strain>
    </source>
</reference>
<protein>
    <recommendedName>
        <fullName evidence="3">OmpR/PhoB-type domain-containing protein</fullName>
    </recommendedName>
</protein>
<dbReference type="CDD" id="cd00383">
    <property type="entry name" value="trans_reg_C"/>
    <property type="match status" value="1"/>
</dbReference>
<keyword evidence="5" id="KW-1185">Reference proteome</keyword>
<gene>
    <name evidence="4" type="ORF">HKT17_12710</name>
</gene>
<dbReference type="SUPFAM" id="SSF48452">
    <property type="entry name" value="TPR-like"/>
    <property type="match status" value="1"/>
</dbReference>
<feature type="domain" description="OmpR/PhoB-type" evidence="3">
    <location>
        <begin position="2"/>
        <end position="95"/>
    </location>
</feature>
<dbReference type="Gene3D" id="1.25.40.10">
    <property type="entry name" value="Tetratricopeptide repeat domain"/>
    <property type="match status" value="2"/>
</dbReference>
<dbReference type="SUPFAM" id="SSF46894">
    <property type="entry name" value="C-terminal effector domain of the bipartite response regulators"/>
    <property type="match status" value="1"/>
</dbReference>
<dbReference type="Gene3D" id="3.40.50.10070">
    <property type="entry name" value="TolB, N-terminal domain"/>
    <property type="match status" value="1"/>
</dbReference>
<dbReference type="EMBL" id="CP053084">
    <property type="protein sequence ID" value="QJR30498.1"/>
    <property type="molecule type" value="Genomic_DNA"/>
</dbReference>
<keyword evidence="1 2" id="KW-0238">DNA-binding</keyword>
<dbReference type="Proteomes" id="UP000501130">
    <property type="component" value="Chromosome"/>
</dbReference>
<organism evidence="4 5">
    <name type="scientific">Limnobacter profundi</name>
    <dbReference type="NCBI Taxonomy" id="2732163"/>
    <lineage>
        <taxon>Bacteria</taxon>
        <taxon>Pseudomonadati</taxon>
        <taxon>Pseudomonadota</taxon>
        <taxon>Betaproteobacteria</taxon>
        <taxon>Burkholderiales</taxon>
        <taxon>Burkholderiaceae</taxon>
        <taxon>Limnobacter</taxon>
    </lineage>
</organism>
<proteinExistence type="predicted"/>
<dbReference type="InterPro" id="IPR001867">
    <property type="entry name" value="OmpR/PhoB-type_DNA-bd"/>
</dbReference>
<evidence type="ECO:0000313" key="4">
    <source>
        <dbReference type="EMBL" id="QJR30498.1"/>
    </source>
</evidence>
<evidence type="ECO:0000256" key="2">
    <source>
        <dbReference type="PROSITE-ProRule" id="PRU01091"/>
    </source>
</evidence>
<evidence type="ECO:0000259" key="3">
    <source>
        <dbReference type="PROSITE" id="PS51755"/>
    </source>
</evidence>
<evidence type="ECO:0000313" key="5">
    <source>
        <dbReference type="Proteomes" id="UP000501130"/>
    </source>
</evidence>
<sequence>MDYSYFFDHFELRANERLLLREGETVNLGPRTFDFLMCLVSNHTRVLSKDELLQTVWPGMVVEENNLTVQTSALRKLLGSQAISTVTGRGYQFSLPVRRTEVSSKPTVQKHSTIAVLPFKVLGEQTDLRFLAEGLLEDVIALLARVPGFLVISQASTQIFDHSSVALPEIAEQLQVQFVVLGSIRRVDEIIRVNVQLAEAQTGQVLWNSRFECSPASSADLQEEIARGLLSELEPALTKAEIAQIRRQRPNNLDAWAHYHEATGALAQLGWSEAGLRNARHQLENSIEIDSSFGLAHAHLALLTALSRNIGLLPHSDAVLASGLTAANTAIELDAGNSEVMGYAGCALCDLGQTRQGLITLKAALQLNPSNAQAQVAHGAALVLMNELEGGIAQMRLGMRISPKDRRLGFWLWILSCFLLRANRPEEALEEAIKAIQHDTRFHLAHVAQAAALDKLGNTPLAQQALIQARTLRPALSVEEIAISHGKKIAARMALMWQT</sequence>
<dbReference type="RefSeq" id="WP_171100533.1">
    <property type="nucleotide sequence ID" value="NZ_CP053084.1"/>
</dbReference>
<dbReference type="Pfam" id="PF00486">
    <property type="entry name" value="Trans_reg_C"/>
    <property type="match status" value="1"/>
</dbReference>
<dbReference type="InterPro" id="IPR036388">
    <property type="entry name" value="WH-like_DNA-bd_sf"/>
</dbReference>
<evidence type="ECO:0000256" key="1">
    <source>
        <dbReference type="ARBA" id="ARBA00023125"/>
    </source>
</evidence>
<dbReference type="InterPro" id="IPR016032">
    <property type="entry name" value="Sig_transdc_resp-reg_C-effctor"/>
</dbReference>
<name>A0ABX6N8I6_9BURK</name>
<accession>A0ABX6N8I6</accession>
<dbReference type="InterPro" id="IPR011990">
    <property type="entry name" value="TPR-like_helical_dom_sf"/>
</dbReference>
<dbReference type="PROSITE" id="PS51755">
    <property type="entry name" value="OMPR_PHOB"/>
    <property type="match status" value="1"/>
</dbReference>